<feature type="signal peptide" evidence="6">
    <location>
        <begin position="1"/>
        <end position="28"/>
    </location>
</feature>
<evidence type="ECO:0000259" key="7">
    <source>
        <dbReference type="PROSITE" id="PS50240"/>
    </source>
</evidence>
<dbReference type="Proteomes" id="UP001523216">
    <property type="component" value="Unassembled WGS sequence"/>
</dbReference>
<name>A0ABT0YBE5_9ACTN</name>
<keyword evidence="5" id="KW-1015">Disulfide bond</keyword>
<comment type="subcellular location">
    <subcellularLocation>
        <location evidence="1">Secreted</location>
    </subcellularLocation>
</comment>
<dbReference type="PANTHER" id="PTHR24264:SF65">
    <property type="entry name" value="SRCR DOMAIN-CONTAINING PROTEIN"/>
    <property type="match status" value="1"/>
</dbReference>
<dbReference type="SMART" id="SM00020">
    <property type="entry name" value="Tryp_SPc"/>
    <property type="match status" value="1"/>
</dbReference>
<dbReference type="PRINTS" id="PR00722">
    <property type="entry name" value="CHYMOTRYPSIN"/>
</dbReference>
<organism evidence="8 9">
    <name type="scientific">Paractinoplanes hotanensis</name>
    <dbReference type="NCBI Taxonomy" id="2906497"/>
    <lineage>
        <taxon>Bacteria</taxon>
        <taxon>Bacillati</taxon>
        <taxon>Actinomycetota</taxon>
        <taxon>Actinomycetes</taxon>
        <taxon>Micromonosporales</taxon>
        <taxon>Micromonosporaceae</taxon>
        <taxon>Paractinoplanes</taxon>
    </lineage>
</organism>
<evidence type="ECO:0000256" key="4">
    <source>
        <dbReference type="ARBA" id="ARBA00022801"/>
    </source>
</evidence>
<dbReference type="PROSITE" id="PS50240">
    <property type="entry name" value="TRYPSIN_DOM"/>
    <property type="match status" value="1"/>
</dbReference>
<accession>A0ABT0YBE5</accession>
<keyword evidence="4 8" id="KW-0378">Hydrolase</keyword>
<sequence>MNRLTWGRVASAGLAAFVAWAMTGQASAIVGAQAMATEVTGDSGVAAVVRVGADRGLLDDGLACTGTLIAARWVVTAQHCTNVDRQPGHGYRAKDMVVRPSAPDDARWAVAAVWRMDGYDSRSLANDIALLELTDPVTTVTPARIAARGAPNGATAEVYGFAGRPSQHVGRVRVASLAAVNNGPCVFPDREMTFVTSVHGGSSRGDSGGPMFVRRDGALELQTVTAGAADRETCDAPDLSGRPQTWVGIYNRVDRASAAWEFLSAHVPAVPAG</sequence>
<keyword evidence="6" id="KW-0732">Signal</keyword>
<dbReference type="PROSITE" id="PS00135">
    <property type="entry name" value="TRYPSIN_SER"/>
    <property type="match status" value="1"/>
</dbReference>
<feature type="domain" description="Peptidase S1" evidence="7">
    <location>
        <begin position="29"/>
        <end position="260"/>
    </location>
</feature>
<evidence type="ECO:0000256" key="5">
    <source>
        <dbReference type="ARBA" id="ARBA00023157"/>
    </source>
</evidence>
<gene>
    <name evidence="8" type="ORF">LXN57_34075</name>
</gene>
<dbReference type="InterPro" id="IPR009003">
    <property type="entry name" value="Peptidase_S1_PA"/>
</dbReference>
<feature type="chain" id="PRO_5047096646" evidence="6">
    <location>
        <begin position="29"/>
        <end position="273"/>
    </location>
</feature>
<dbReference type="InterPro" id="IPR033116">
    <property type="entry name" value="TRYPSIN_SER"/>
</dbReference>
<protein>
    <submittedName>
        <fullName evidence="8">Trypsin-like serine protease</fullName>
        <ecNumber evidence="8">3.4.21.-</ecNumber>
    </submittedName>
</protein>
<evidence type="ECO:0000256" key="2">
    <source>
        <dbReference type="ARBA" id="ARBA00022525"/>
    </source>
</evidence>
<dbReference type="Gene3D" id="2.40.10.10">
    <property type="entry name" value="Trypsin-like serine proteases"/>
    <property type="match status" value="1"/>
</dbReference>
<dbReference type="SUPFAM" id="SSF50494">
    <property type="entry name" value="Trypsin-like serine proteases"/>
    <property type="match status" value="1"/>
</dbReference>
<proteinExistence type="predicted"/>
<reference evidence="8 9" key="1">
    <citation type="submission" date="2022-06" db="EMBL/GenBank/DDBJ databases">
        <title>Actinoplanes abujensis sp. nov., isolated from Nigerian arid soil.</title>
        <authorList>
            <person name="Ding P."/>
        </authorList>
    </citation>
    <scope>NUCLEOTIDE SEQUENCE [LARGE SCALE GENOMIC DNA]</scope>
    <source>
        <strain evidence="9">TRM88002</strain>
    </source>
</reference>
<dbReference type="InterPro" id="IPR001314">
    <property type="entry name" value="Peptidase_S1A"/>
</dbReference>
<dbReference type="EC" id="3.4.21.-" evidence="8"/>
<keyword evidence="9" id="KW-1185">Reference proteome</keyword>
<evidence type="ECO:0000256" key="3">
    <source>
        <dbReference type="ARBA" id="ARBA00022670"/>
    </source>
</evidence>
<keyword evidence="2" id="KW-0964">Secreted</keyword>
<keyword evidence="3" id="KW-0645">Protease</keyword>
<dbReference type="InterPro" id="IPR050127">
    <property type="entry name" value="Serine_Proteases_S1"/>
</dbReference>
<comment type="caution">
    <text evidence="8">The sequence shown here is derived from an EMBL/GenBank/DDBJ whole genome shotgun (WGS) entry which is preliminary data.</text>
</comment>
<dbReference type="GO" id="GO:0016787">
    <property type="term" value="F:hydrolase activity"/>
    <property type="evidence" value="ECO:0007669"/>
    <property type="project" value="UniProtKB-KW"/>
</dbReference>
<evidence type="ECO:0000313" key="8">
    <source>
        <dbReference type="EMBL" id="MCM4082609.1"/>
    </source>
</evidence>
<dbReference type="EMBL" id="JAMQOL010000049">
    <property type="protein sequence ID" value="MCM4082609.1"/>
    <property type="molecule type" value="Genomic_DNA"/>
</dbReference>
<evidence type="ECO:0000256" key="1">
    <source>
        <dbReference type="ARBA" id="ARBA00004613"/>
    </source>
</evidence>
<dbReference type="InterPro" id="IPR043504">
    <property type="entry name" value="Peptidase_S1_PA_chymotrypsin"/>
</dbReference>
<dbReference type="RefSeq" id="WP_251802339.1">
    <property type="nucleotide sequence ID" value="NZ_JAMQOL010000049.1"/>
</dbReference>
<dbReference type="PANTHER" id="PTHR24264">
    <property type="entry name" value="TRYPSIN-RELATED"/>
    <property type="match status" value="1"/>
</dbReference>
<dbReference type="Pfam" id="PF00089">
    <property type="entry name" value="Trypsin"/>
    <property type="match status" value="1"/>
</dbReference>
<evidence type="ECO:0000256" key="6">
    <source>
        <dbReference type="SAM" id="SignalP"/>
    </source>
</evidence>
<evidence type="ECO:0000313" key="9">
    <source>
        <dbReference type="Proteomes" id="UP001523216"/>
    </source>
</evidence>
<dbReference type="InterPro" id="IPR001254">
    <property type="entry name" value="Trypsin_dom"/>
</dbReference>